<organism evidence="1 2">
    <name type="scientific">Podila minutissima</name>
    <dbReference type="NCBI Taxonomy" id="64525"/>
    <lineage>
        <taxon>Eukaryota</taxon>
        <taxon>Fungi</taxon>
        <taxon>Fungi incertae sedis</taxon>
        <taxon>Mucoromycota</taxon>
        <taxon>Mortierellomycotina</taxon>
        <taxon>Mortierellomycetes</taxon>
        <taxon>Mortierellales</taxon>
        <taxon>Mortierellaceae</taxon>
        <taxon>Podila</taxon>
    </lineage>
</organism>
<protein>
    <submittedName>
        <fullName evidence="1">Uncharacterized protein</fullName>
    </submittedName>
</protein>
<evidence type="ECO:0000313" key="2">
    <source>
        <dbReference type="Proteomes" id="UP000696485"/>
    </source>
</evidence>
<dbReference type="EMBL" id="JAAAUY010002019">
    <property type="protein sequence ID" value="KAF9316193.1"/>
    <property type="molecule type" value="Genomic_DNA"/>
</dbReference>
<keyword evidence="2" id="KW-1185">Reference proteome</keyword>
<name>A0A9P5VGC4_9FUNG</name>
<comment type="caution">
    <text evidence="1">The sequence shown here is derived from an EMBL/GenBank/DDBJ whole genome shotgun (WGS) entry which is preliminary data.</text>
</comment>
<feature type="non-terminal residue" evidence="1">
    <location>
        <position position="64"/>
    </location>
</feature>
<reference evidence="1" key="1">
    <citation type="journal article" date="2020" name="Fungal Divers.">
        <title>Resolving the Mortierellaceae phylogeny through synthesis of multi-gene phylogenetics and phylogenomics.</title>
        <authorList>
            <person name="Vandepol N."/>
            <person name="Liber J."/>
            <person name="Desiro A."/>
            <person name="Na H."/>
            <person name="Kennedy M."/>
            <person name="Barry K."/>
            <person name="Grigoriev I.V."/>
            <person name="Miller A.N."/>
            <person name="O'Donnell K."/>
            <person name="Stajich J.E."/>
            <person name="Bonito G."/>
        </authorList>
    </citation>
    <scope>NUCLEOTIDE SEQUENCE</scope>
    <source>
        <strain evidence="1">NVP1</strain>
    </source>
</reference>
<sequence length="64" mass="7583">MLWTRGHVNKSNLHTKYLAIASDAVKSEDLTVKAIGMQMQELWVKEQVALKKFWKEEEPLRKLW</sequence>
<dbReference type="Proteomes" id="UP000696485">
    <property type="component" value="Unassembled WGS sequence"/>
</dbReference>
<dbReference type="AlphaFoldDB" id="A0A9P5VGC4"/>
<gene>
    <name evidence="1" type="ORF">BG006_003634</name>
</gene>
<proteinExistence type="predicted"/>
<evidence type="ECO:0000313" key="1">
    <source>
        <dbReference type="EMBL" id="KAF9316193.1"/>
    </source>
</evidence>
<accession>A0A9P5VGC4</accession>